<protein>
    <recommendedName>
        <fullName evidence="4">Protein YTP1-like C-terminal domain-containing protein</fullName>
    </recommendedName>
</protein>
<accession>A0A8H6BRB2</accession>
<organism evidence="5 6">
    <name type="scientific">Candida albicans</name>
    <name type="common">Yeast</name>
    <dbReference type="NCBI Taxonomy" id="5476"/>
    <lineage>
        <taxon>Eukaryota</taxon>
        <taxon>Fungi</taxon>
        <taxon>Dikarya</taxon>
        <taxon>Ascomycota</taxon>
        <taxon>Saccharomycotina</taxon>
        <taxon>Pichiomycetes</taxon>
        <taxon>Debaryomycetaceae</taxon>
        <taxon>Candida/Lodderomyces clade</taxon>
        <taxon>Candida</taxon>
    </lineage>
</organism>
<name>A0A8H6BRB2_CANAX</name>
<keyword evidence="3" id="KW-0732">Signal</keyword>
<evidence type="ECO:0000313" key="6">
    <source>
        <dbReference type="Proteomes" id="UP000536275"/>
    </source>
</evidence>
<comment type="caution">
    <text evidence="5">The sequence shown here is derived from an EMBL/GenBank/DDBJ whole genome shotgun (WGS) entry which is preliminary data.</text>
</comment>
<feature type="compositionally biased region" description="Acidic residues" evidence="1">
    <location>
        <begin position="459"/>
        <end position="477"/>
    </location>
</feature>
<keyword evidence="2" id="KW-0812">Transmembrane</keyword>
<evidence type="ECO:0000256" key="3">
    <source>
        <dbReference type="SAM" id="SignalP"/>
    </source>
</evidence>
<evidence type="ECO:0000313" key="5">
    <source>
        <dbReference type="EMBL" id="KAF6062806.1"/>
    </source>
</evidence>
<feature type="transmembrane region" description="Helical" evidence="2">
    <location>
        <begin position="408"/>
        <end position="431"/>
    </location>
</feature>
<dbReference type="PANTHER" id="PTHR31685:SF2">
    <property type="entry name" value="PROTEIN YTP1"/>
    <property type="match status" value="1"/>
</dbReference>
<dbReference type="Proteomes" id="UP000536275">
    <property type="component" value="Unassembled WGS sequence"/>
</dbReference>
<feature type="transmembrane region" description="Helical" evidence="2">
    <location>
        <begin position="338"/>
        <end position="358"/>
    </location>
</feature>
<evidence type="ECO:0000256" key="1">
    <source>
        <dbReference type="SAM" id="MobiDB-lite"/>
    </source>
</evidence>
<feature type="transmembrane region" description="Helical" evidence="2">
    <location>
        <begin position="370"/>
        <end position="388"/>
    </location>
</feature>
<feature type="transmembrane region" description="Helical" evidence="2">
    <location>
        <begin position="53"/>
        <end position="75"/>
    </location>
</feature>
<reference evidence="5 6" key="1">
    <citation type="submission" date="2020-03" db="EMBL/GenBank/DDBJ databases">
        <title>FDA dAtabase for Regulatory Grade micrObial Sequences (FDA-ARGOS): Supporting development and validation of Infectious Disease Dx tests.</title>
        <authorList>
            <person name="Campos J."/>
            <person name="Goldberg B."/>
            <person name="Tallon L."/>
            <person name="Sadzewicz L."/>
            <person name="Vavikolanu K."/>
            <person name="Mehta A."/>
            <person name="Aluvathingal J."/>
            <person name="Nadendla S."/>
            <person name="Nandy P."/>
            <person name="Geyer C."/>
            <person name="Yan Y."/>
            <person name="Sichtig H."/>
        </authorList>
    </citation>
    <scope>NUCLEOTIDE SEQUENCE [LARGE SCALE GENOMIC DNA]</scope>
    <source>
        <strain evidence="5 6">FDAARGOS_656</strain>
    </source>
</reference>
<feature type="region of interest" description="Disordered" evidence="1">
    <location>
        <begin position="459"/>
        <end position="500"/>
    </location>
</feature>
<dbReference type="EMBL" id="JABWAD010000061">
    <property type="protein sequence ID" value="KAF6062806.1"/>
    <property type="molecule type" value="Genomic_DNA"/>
</dbReference>
<sequence>MTKRYINSSWCLIILSSFLLSLVSADEDGMSMDMGDPSSRPEFHPINPGSKTFHWLLTLFILLILPSISTSLAIANKLHWSLFLQYISTGYSIFESMFLDFPDNIDNHENKTSKGTSWFLSILLGLTIFLGTFINGSNLIINKFYPHLQTRQNSNSNYEYGISYKLYKVLSFLTVLTGWVRVCMAPVALFGFCYGKHTGQCIAHGIMGSAFILYSFVLSLVLVIPWIRKHQLLNTSDGGGGGGGATGTSQEFYDSTVMMVWGVVNTFTEHRWGRESWSMGDYQHTAMGIIWWGGGLLGMYLSRKNHRSFIPALLLIFTGYSMSQHAQHLIISTKVHSVFGISLMGAGITRIIEISFLLNDKSCHSSGQILSFQYLPPFCLTLAGVLFMGATEEQLQLVHDLGSDHSAYILVVSAAAFTIFLWIQLVIMFYLRLVGYNEDGELGQQQHHHHQYQSVDVEEFELGDLSEEEEEEEEEDQSGSTNNHHRELDTPPSSDDRNKD</sequence>
<feature type="domain" description="Protein YTP1-like C-terminal" evidence="4">
    <location>
        <begin position="178"/>
        <end position="430"/>
    </location>
</feature>
<dbReference type="AlphaFoldDB" id="A0A8H6BRB2"/>
<feature type="signal peptide" evidence="3">
    <location>
        <begin position="1"/>
        <end position="25"/>
    </location>
</feature>
<evidence type="ECO:0000256" key="2">
    <source>
        <dbReference type="SAM" id="Phobius"/>
    </source>
</evidence>
<dbReference type="Pfam" id="PF10355">
    <property type="entry name" value="Ytp1"/>
    <property type="match status" value="1"/>
</dbReference>
<keyword evidence="2" id="KW-0472">Membrane</keyword>
<feature type="chain" id="PRO_5034030873" description="Protein YTP1-like C-terminal domain-containing protein" evidence="3">
    <location>
        <begin position="26"/>
        <end position="500"/>
    </location>
</feature>
<proteinExistence type="predicted"/>
<feature type="transmembrane region" description="Helical" evidence="2">
    <location>
        <begin position="118"/>
        <end position="141"/>
    </location>
</feature>
<keyword evidence="2" id="KW-1133">Transmembrane helix</keyword>
<gene>
    <name evidence="5" type="ORF">FOB64_005853</name>
</gene>
<feature type="compositionally biased region" description="Basic and acidic residues" evidence="1">
    <location>
        <begin position="484"/>
        <end position="500"/>
    </location>
</feature>
<dbReference type="PANTHER" id="PTHR31685">
    <property type="entry name" value="INTEGRAL MEMBRANE PROTEIN (AFU_ORTHOLOGUE AFUA_6G12730)-RELATED"/>
    <property type="match status" value="1"/>
</dbReference>
<evidence type="ECO:0000259" key="4">
    <source>
        <dbReference type="Pfam" id="PF10355"/>
    </source>
</evidence>
<dbReference type="InterPro" id="IPR018827">
    <property type="entry name" value="YTP1_C"/>
</dbReference>
<feature type="transmembrane region" description="Helical" evidence="2">
    <location>
        <begin position="169"/>
        <end position="194"/>
    </location>
</feature>
<feature type="transmembrane region" description="Helical" evidence="2">
    <location>
        <begin position="206"/>
        <end position="227"/>
    </location>
</feature>
<feature type="transmembrane region" description="Helical" evidence="2">
    <location>
        <begin position="308"/>
        <end position="326"/>
    </location>
</feature>